<dbReference type="SUPFAM" id="SSF52266">
    <property type="entry name" value="SGNH hydrolase"/>
    <property type="match status" value="1"/>
</dbReference>
<reference evidence="2" key="1">
    <citation type="journal article" date="2019" name="Plant J.">
        <title>Chlorella vulgaris genome assembly and annotation reveals the molecular basis for metabolic acclimation to high light conditions.</title>
        <authorList>
            <person name="Cecchin M."/>
            <person name="Marcolungo L."/>
            <person name="Rossato M."/>
            <person name="Girolomoni L."/>
            <person name="Cosentino E."/>
            <person name="Cuine S."/>
            <person name="Li-Beisson Y."/>
            <person name="Delledonne M."/>
            <person name="Ballottari M."/>
        </authorList>
    </citation>
    <scope>NUCLEOTIDE SEQUENCE</scope>
    <source>
        <strain evidence="2">211/11P</strain>
    </source>
</reference>
<evidence type="ECO:0000313" key="2">
    <source>
        <dbReference type="EMBL" id="KAI3436557.1"/>
    </source>
</evidence>
<dbReference type="CDD" id="cd00229">
    <property type="entry name" value="SGNH_hydrolase"/>
    <property type="match status" value="1"/>
</dbReference>
<name>A0A9D4TWT2_CHLVU</name>
<sequence>MCSWKLRPRAVSTGRSFLFGALLTAARGLAYYGSGARIERVAGKLLDGQRIKAFTIGGSVTSGAGASDVSRNYASRFFHFINTTFPHSDHVLVNKGIGGTTSGIFSLCAEAMLPPDTDLVVAEFTFNEPGEQPYTSPQRRAFEQLLRKLAQLPDHPAVVVLHHYAWYFSSGDGVDAGLYYRAAETQFSTMAQYYDMPSPSVRSAVWPMMQTGVAPFKVSHVLKASQVSPEGLVLPVAQPGTEGDYFYYDKVHPSDVGHQVMAELLAGVMMQAVQNVASASASAAAAATIPAGMPVAANLLGGSSSSSSSDGSSSDGSSSSSGGSSSDGSSLRLGSQPKSNDEQASGVEGGSEQAAPELMLLPPMIPGNADVPTTVCAIQERLKPLGKAMEGFAYLPERPNATSFVEQKWGYSGLHIGDWIELEVSTADSSADAGQWCTLYLGFLRSYQGMGLARVVCKSGCECAESLVEAQWRQLVSLTQTHSFQVTQHPKCRLRLTIVERANEQTAEVANDGSSTQAAATNATSIPSGSKFQLSSVMVAHFPVVLDNRIAGTAGGLSDHG</sequence>
<dbReference type="InterPro" id="IPR036514">
    <property type="entry name" value="SGNH_hydro_sf"/>
</dbReference>
<dbReference type="Proteomes" id="UP001055712">
    <property type="component" value="Unassembled WGS sequence"/>
</dbReference>
<proteinExistence type="predicted"/>
<dbReference type="AlphaFoldDB" id="A0A9D4TWT2"/>
<reference evidence="2" key="2">
    <citation type="submission" date="2020-11" db="EMBL/GenBank/DDBJ databases">
        <authorList>
            <person name="Cecchin M."/>
            <person name="Marcolungo L."/>
            <person name="Rossato M."/>
            <person name="Girolomoni L."/>
            <person name="Cosentino E."/>
            <person name="Cuine S."/>
            <person name="Li-Beisson Y."/>
            <person name="Delledonne M."/>
            <person name="Ballottari M."/>
        </authorList>
    </citation>
    <scope>NUCLEOTIDE SEQUENCE</scope>
    <source>
        <strain evidence="2">211/11P</strain>
        <tissue evidence="2">Whole cell</tissue>
    </source>
</reference>
<comment type="caution">
    <text evidence="2">The sequence shown here is derived from an EMBL/GenBank/DDBJ whole genome shotgun (WGS) entry which is preliminary data.</text>
</comment>
<dbReference type="PANTHER" id="PTHR34407">
    <property type="entry name" value="EXPRESSED PROTEIN"/>
    <property type="match status" value="1"/>
</dbReference>
<dbReference type="Gene3D" id="3.40.50.1110">
    <property type="entry name" value="SGNH hydrolase"/>
    <property type="match status" value="1"/>
</dbReference>
<evidence type="ECO:0000313" key="3">
    <source>
        <dbReference type="Proteomes" id="UP001055712"/>
    </source>
</evidence>
<accession>A0A9D4TWT2</accession>
<gene>
    <name evidence="2" type="ORF">D9Q98_005973</name>
</gene>
<protein>
    <recommendedName>
        <fullName evidence="4">SGNH hydrolase-type esterase domain-containing protein</fullName>
    </recommendedName>
</protein>
<evidence type="ECO:0008006" key="4">
    <source>
        <dbReference type="Google" id="ProtNLM"/>
    </source>
</evidence>
<feature type="compositionally biased region" description="Low complexity" evidence="1">
    <location>
        <begin position="301"/>
        <end position="330"/>
    </location>
</feature>
<dbReference type="OrthoDB" id="544608at2759"/>
<feature type="region of interest" description="Disordered" evidence="1">
    <location>
        <begin position="301"/>
        <end position="351"/>
    </location>
</feature>
<dbReference type="EMBL" id="SIDB01000002">
    <property type="protein sequence ID" value="KAI3436557.1"/>
    <property type="molecule type" value="Genomic_DNA"/>
</dbReference>
<keyword evidence="3" id="KW-1185">Reference proteome</keyword>
<dbReference type="PANTHER" id="PTHR34407:SF1">
    <property type="entry name" value="SGNH HYDROLASE-TYPE ESTERASE DOMAIN-CONTAINING PROTEIN"/>
    <property type="match status" value="1"/>
</dbReference>
<evidence type="ECO:0000256" key="1">
    <source>
        <dbReference type="SAM" id="MobiDB-lite"/>
    </source>
</evidence>
<organism evidence="2 3">
    <name type="scientific">Chlorella vulgaris</name>
    <name type="common">Green alga</name>
    <dbReference type="NCBI Taxonomy" id="3077"/>
    <lineage>
        <taxon>Eukaryota</taxon>
        <taxon>Viridiplantae</taxon>
        <taxon>Chlorophyta</taxon>
        <taxon>core chlorophytes</taxon>
        <taxon>Trebouxiophyceae</taxon>
        <taxon>Chlorellales</taxon>
        <taxon>Chlorellaceae</taxon>
        <taxon>Chlorella clade</taxon>
        <taxon>Chlorella</taxon>
    </lineage>
</organism>